<dbReference type="Pfam" id="PF13541">
    <property type="entry name" value="ChlI"/>
    <property type="match status" value="1"/>
</dbReference>
<dbReference type="SUPFAM" id="SSF54211">
    <property type="entry name" value="Ribosomal protein S5 domain 2-like"/>
    <property type="match status" value="1"/>
</dbReference>
<dbReference type="PANTHER" id="PTHR32039:SF7">
    <property type="entry name" value="COMPETENCE PROTEIN COMM"/>
    <property type="match status" value="1"/>
</dbReference>
<evidence type="ECO:0000256" key="1">
    <source>
        <dbReference type="ARBA" id="ARBA00006354"/>
    </source>
</evidence>
<dbReference type="Proteomes" id="UP000178406">
    <property type="component" value="Unassembled WGS sequence"/>
</dbReference>
<dbReference type="Gene3D" id="3.30.230.10">
    <property type="match status" value="1"/>
</dbReference>
<dbReference type="InterPro" id="IPR027417">
    <property type="entry name" value="P-loop_NTPase"/>
</dbReference>
<dbReference type="PRINTS" id="PR00830">
    <property type="entry name" value="ENDOLAPTASE"/>
</dbReference>
<comment type="similarity">
    <text evidence="1">Belongs to the Mg-chelatase subunits D/I family. ComM subfamily.</text>
</comment>
<dbReference type="InterPro" id="IPR004482">
    <property type="entry name" value="Mg_chelat-rel"/>
</dbReference>
<dbReference type="InterPro" id="IPR045006">
    <property type="entry name" value="CHLI-like"/>
</dbReference>
<proteinExistence type="inferred from homology"/>
<dbReference type="Pfam" id="PF01078">
    <property type="entry name" value="Mg_chelatase"/>
    <property type="match status" value="1"/>
</dbReference>
<evidence type="ECO:0000259" key="2">
    <source>
        <dbReference type="SMART" id="SM00382"/>
    </source>
</evidence>
<dbReference type="Pfam" id="PF13335">
    <property type="entry name" value="Mg_chelatase_C"/>
    <property type="match status" value="1"/>
</dbReference>
<dbReference type="InterPro" id="IPR014721">
    <property type="entry name" value="Ribsml_uS5_D2-typ_fold_subgr"/>
</dbReference>
<dbReference type="STRING" id="1798338.A3J56_01460"/>
<dbReference type="GO" id="GO:0005524">
    <property type="term" value="F:ATP binding"/>
    <property type="evidence" value="ECO:0007669"/>
    <property type="project" value="InterPro"/>
</dbReference>
<dbReference type="AlphaFoldDB" id="A0A1F5WH39"/>
<feature type="domain" description="AAA+ ATPase" evidence="2">
    <location>
        <begin position="213"/>
        <end position="396"/>
    </location>
</feature>
<dbReference type="PANTHER" id="PTHR32039">
    <property type="entry name" value="MAGNESIUM-CHELATASE SUBUNIT CHLI"/>
    <property type="match status" value="1"/>
</dbReference>
<dbReference type="SUPFAM" id="SSF52540">
    <property type="entry name" value="P-loop containing nucleoside triphosphate hydrolases"/>
    <property type="match status" value="1"/>
</dbReference>
<dbReference type="InterPro" id="IPR003593">
    <property type="entry name" value="AAA+_ATPase"/>
</dbReference>
<accession>A0A1F5WH39</accession>
<dbReference type="InterPro" id="IPR000523">
    <property type="entry name" value="Mg_chelatse_chII-like_cat_dom"/>
</dbReference>
<dbReference type="Gene3D" id="3.40.50.300">
    <property type="entry name" value="P-loop containing nucleotide triphosphate hydrolases"/>
    <property type="match status" value="1"/>
</dbReference>
<dbReference type="EMBL" id="MFHQ01000001">
    <property type="protein sequence ID" value="OGF74890.1"/>
    <property type="molecule type" value="Genomic_DNA"/>
</dbReference>
<protein>
    <submittedName>
        <fullName evidence="3">Magnesium chelatase</fullName>
    </submittedName>
</protein>
<gene>
    <name evidence="3" type="ORF">A3J56_01460</name>
</gene>
<reference evidence="3 4" key="1">
    <citation type="journal article" date="2016" name="Nat. Commun.">
        <title>Thousands of microbial genomes shed light on interconnected biogeochemical processes in an aquifer system.</title>
        <authorList>
            <person name="Anantharaman K."/>
            <person name="Brown C.T."/>
            <person name="Hug L.A."/>
            <person name="Sharon I."/>
            <person name="Castelle C.J."/>
            <person name="Probst A.J."/>
            <person name="Thomas B.C."/>
            <person name="Singh A."/>
            <person name="Wilkins M.J."/>
            <person name="Karaoz U."/>
            <person name="Brodie E.L."/>
            <person name="Williams K.H."/>
            <person name="Hubbard S.S."/>
            <person name="Banfield J.F."/>
        </authorList>
    </citation>
    <scope>NUCLEOTIDE SEQUENCE [LARGE SCALE GENOMIC DNA]</scope>
</reference>
<dbReference type="InterPro" id="IPR020568">
    <property type="entry name" value="Ribosomal_Su5_D2-typ_SF"/>
</dbReference>
<dbReference type="NCBIfam" id="TIGR00368">
    <property type="entry name" value="YifB family Mg chelatase-like AAA ATPase"/>
    <property type="match status" value="1"/>
</dbReference>
<evidence type="ECO:0000313" key="3">
    <source>
        <dbReference type="EMBL" id="OGF74890.1"/>
    </source>
</evidence>
<dbReference type="InterPro" id="IPR025158">
    <property type="entry name" value="Mg_chelat-rel_C"/>
</dbReference>
<comment type="caution">
    <text evidence="3">The sequence shown here is derived from an EMBL/GenBank/DDBJ whole genome shotgun (WGS) entry which is preliminary data.</text>
</comment>
<dbReference type="SMART" id="SM00382">
    <property type="entry name" value="AAA"/>
    <property type="match status" value="1"/>
</dbReference>
<organism evidence="3 4">
    <name type="scientific">Candidatus Giovannonibacteria bacterium RIFCSPHIGHO2_02_FULL_46_20</name>
    <dbReference type="NCBI Taxonomy" id="1798338"/>
    <lineage>
        <taxon>Bacteria</taxon>
        <taxon>Candidatus Giovannoniibacteriota</taxon>
    </lineage>
</organism>
<evidence type="ECO:0000313" key="4">
    <source>
        <dbReference type="Proteomes" id="UP000178406"/>
    </source>
</evidence>
<sequence length="532" mass="57852">MAIKLHSAEVVGLDGKIIDVEIDLSPGLFSFSIVGLADKAVSEAKERIAAAIKSIGARSPQKKNQRVLISLAPADLKKEGPVFDLAIALAYLLASKQASFKPKGKLFLGELALDGTLRPIKGVLALAEAAQRAGFEELYVPKENAVEAALVDGISVFGISSLGDVVEHLENNVAITPCPPTQFRARKEEIRIDMNDIKGQESAKRGLEIAAAGGHNALMIGPPGTGKTMLARAFASILPGLSKEEALEVTKIHSIAGAFFETNQTLLTKRPFRNPHHTASYVSLVGGGTFPRPGEITLAHRGVLFLDEFPEFDRKVIEALRQPLEDKVVTVSRARATMRFPAQIMLITAMNPCPCGNLNSPKPCVCPTSSVDRYQRKISGPIIDRIDLWLGVYGIDHKKLDDPPDGEQAIYQESSTHIQKRVEKARAIQEKRFQLARHGNGGENSIRTNAEMGVRELKKFCALDHESRSVLQSAAARLDLSPRSYHRIIKLARTIADLADASSACPNTHVLGGAIQKEHIFEALQYRPAQTQ</sequence>
<name>A0A1F5WH39_9BACT</name>